<gene>
    <name evidence="1" type="ORF">EVAR_13454_1</name>
</gene>
<sequence length="225" mass="24960">MEAQPLDGNVVFLLGYDASVQAASTFPFNINRHRDEPALNFAITSWQHSTQIYSELALHFAIPSAKLFSLREDALVGLHANFPIQSIVYATSLPGGSIGQRLAVSKLIYRPCPLVFPDDSSEVVLRPSSHIHANPAQCCRVPSPVAADTKLVGSSFRHGWLWWPYIDRVVARRAFLGRFLTSPLRRQVVIITEDKSKAAEELMQLTDSLLTARDELGHVSRLPTS</sequence>
<evidence type="ECO:0000313" key="1">
    <source>
        <dbReference type="EMBL" id="GBP31335.1"/>
    </source>
</evidence>
<dbReference type="AlphaFoldDB" id="A0A4C1UXZ8"/>
<evidence type="ECO:0000313" key="2">
    <source>
        <dbReference type="Proteomes" id="UP000299102"/>
    </source>
</evidence>
<name>A0A4C1UXZ8_EUMVA</name>
<protein>
    <submittedName>
        <fullName evidence="1">Uncharacterized protein</fullName>
    </submittedName>
</protein>
<organism evidence="1 2">
    <name type="scientific">Eumeta variegata</name>
    <name type="common">Bagworm moth</name>
    <name type="synonym">Eumeta japonica</name>
    <dbReference type="NCBI Taxonomy" id="151549"/>
    <lineage>
        <taxon>Eukaryota</taxon>
        <taxon>Metazoa</taxon>
        <taxon>Ecdysozoa</taxon>
        <taxon>Arthropoda</taxon>
        <taxon>Hexapoda</taxon>
        <taxon>Insecta</taxon>
        <taxon>Pterygota</taxon>
        <taxon>Neoptera</taxon>
        <taxon>Endopterygota</taxon>
        <taxon>Lepidoptera</taxon>
        <taxon>Glossata</taxon>
        <taxon>Ditrysia</taxon>
        <taxon>Tineoidea</taxon>
        <taxon>Psychidae</taxon>
        <taxon>Oiketicinae</taxon>
        <taxon>Eumeta</taxon>
    </lineage>
</organism>
<dbReference type="EMBL" id="BGZK01000245">
    <property type="protein sequence ID" value="GBP31335.1"/>
    <property type="molecule type" value="Genomic_DNA"/>
</dbReference>
<accession>A0A4C1UXZ8</accession>
<dbReference type="Proteomes" id="UP000299102">
    <property type="component" value="Unassembled WGS sequence"/>
</dbReference>
<keyword evidence="2" id="KW-1185">Reference proteome</keyword>
<proteinExistence type="predicted"/>
<reference evidence="1 2" key="1">
    <citation type="journal article" date="2019" name="Commun. Biol.">
        <title>The bagworm genome reveals a unique fibroin gene that provides high tensile strength.</title>
        <authorList>
            <person name="Kono N."/>
            <person name="Nakamura H."/>
            <person name="Ohtoshi R."/>
            <person name="Tomita M."/>
            <person name="Numata K."/>
            <person name="Arakawa K."/>
        </authorList>
    </citation>
    <scope>NUCLEOTIDE SEQUENCE [LARGE SCALE GENOMIC DNA]</scope>
</reference>
<comment type="caution">
    <text evidence="1">The sequence shown here is derived from an EMBL/GenBank/DDBJ whole genome shotgun (WGS) entry which is preliminary data.</text>
</comment>